<feature type="transmembrane region" description="Helical" evidence="1">
    <location>
        <begin position="218"/>
        <end position="237"/>
    </location>
</feature>
<keyword evidence="1" id="KW-0812">Transmembrane</keyword>
<dbReference type="PANTHER" id="PTHR23028">
    <property type="entry name" value="ACETYLTRANSFERASE"/>
    <property type="match status" value="1"/>
</dbReference>
<comment type="caution">
    <text evidence="3">The sequence shown here is derived from an EMBL/GenBank/DDBJ whole genome shotgun (WGS) entry which is preliminary data.</text>
</comment>
<dbReference type="GO" id="GO:0000271">
    <property type="term" value="P:polysaccharide biosynthetic process"/>
    <property type="evidence" value="ECO:0007669"/>
    <property type="project" value="TreeGrafter"/>
</dbReference>
<protein>
    <submittedName>
        <fullName evidence="3">Acyltransferase family protein</fullName>
    </submittedName>
</protein>
<keyword evidence="3" id="KW-0808">Transferase</keyword>
<dbReference type="Proteomes" id="UP000439994">
    <property type="component" value="Unassembled WGS sequence"/>
</dbReference>
<feature type="transmembrane region" description="Helical" evidence="1">
    <location>
        <begin position="274"/>
        <end position="297"/>
    </location>
</feature>
<feature type="transmembrane region" description="Helical" evidence="1">
    <location>
        <begin position="134"/>
        <end position="154"/>
    </location>
</feature>
<evidence type="ECO:0000313" key="3">
    <source>
        <dbReference type="EMBL" id="MUH73682.1"/>
    </source>
</evidence>
<gene>
    <name evidence="3" type="ORF">GNP35_15015</name>
</gene>
<dbReference type="GO" id="GO:0016020">
    <property type="term" value="C:membrane"/>
    <property type="evidence" value="ECO:0007669"/>
    <property type="project" value="TreeGrafter"/>
</dbReference>
<feature type="transmembrane region" description="Helical" evidence="1">
    <location>
        <begin position="12"/>
        <end position="32"/>
    </location>
</feature>
<dbReference type="AlphaFoldDB" id="A0A6N8FG98"/>
<feature type="transmembrane region" description="Helical" evidence="1">
    <location>
        <begin position="189"/>
        <end position="206"/>
    </location>
</feature>
<feature type="transmembrane region" description="Helical" evidence="1">
    <location>
        <begin position="309"/>
        <end position="329"/>
    </location>
</feature>
<organism evidence="3 4">
    <name type="scientific">Psychrosphaera haliotis</name>
    <dbReference type="NCBI Taxonomy" id="555083"/>
    <lineage>
        <taxon>Bacteria</taxon>
        <taxon>Pseudomonadati</taxon>
        <taxon>Pseudomonadota</taxon>
        <taxon>Gammaproteobacteria</taxon>
        <taxon>Alteromonadales</taxon>
        <taxon>Pseudoalteromonadaceae</taxon>
        <taxon>Psychrosphaera</taxon>
    </lineage>
</organism>
<dbReference type="InterPro" id="IPR050879">
    <property type="entry name" value="Acyltransferase_3"/>
</dbReference>
<keyword evidence="1" id="KW-1133">Transmembrane helix</keyword>
<feature type="transmembrane region" description="Helical" evidence="1">
    <location>
        <begin position="161"/>
        <end position="183"/>
    </location>
</feature>
<feature type="transmembrane region" description="Helical" evidence="1">
    <location>
        <begin position="243"/>
        <end position="262"/>
    </location>
</feature>
<feature type="transmembrane region" description="Helical" evidence="1">
    <location>
        <begin position="52"/>
        <end position="70"/>
    </location>
</feature>
<dbReference type="PANTHER" id="PTHR23028:SF131">
    <property type="entry name" value="BLR2367 PROTEIN"/>
    <property type="match status" value="1"/>
</dbReference>
<dbReference type="InterPro" id="IPR002656">
    <property type="entry name" value="Acyl_transf_3_dom"/>
</dbReference>
<dbReference type="RefSeq" id="WP_155697087.1">
    <property type="nucleotide sequence ID" value="NZ_WOCD01000005.1"/>
</dbReference>
<name>A0A6N8FG98_9GAMM</name>
<sequence>MNNTYRLASLDALRGIAALGVVLYHFTSLFAIKFNYPELSAIFPSPSSHIGRYGVELFFIISGFVISMSIENSNNVYRFFVSRFSRLFPTFWAAVFISSIFIWIFNGQFDLVVFLKNLTMTPNFFGAKNIDGSYWTLTYELFFYIAIATLFYFFKTIPTRLMVVIGIGVSLLTILVSMFDVYLGYKVKALLLIPHIHLFLAGFLFYKLWNSNNLKPTHIWIINLVLFVLVLVQWLLAESDYSRHNFTSSIMVTAFFLIMILVTKEKLSFLSHPILVYLGTISYSLYLIHQEVGYIFISQLINITGSYWLSMPLSLAGVILIADLMYRYIESPSNKIVKRYLMLFQKNKVEKNVRNTRNT</sequence>
<evidence type="ECO:0000259" key="2">
    <source>
        <dbReference type="Pfam" id="PF01757"/>
    </source>
</evidence>
<reference evidence="3 4" key="1">
    <citation type="submission" date="2019-11" db="EMBL/GenBank/DDBJ databases">
        <title>P. haliotis isolates from Z. marina roots.</title>
        <authorList>
            <person name="Cohen M."/>
            <person name="Jospin G."/>
            <person name="Eisen J.A."/>
            <person name="Coil D.A."/>
        </authorList>
    </citation>
    <scope>NUCLEOTIDE SEQUENCE [LARGE SCALE GENOMIC DNA]</scope>
    <source>
        <strain evidence="3 4">UCD-MCMsp1aY</strain>
    </source>
</reference>
<keyword evidence="3" id="KW-0012">Acyltransferase</keyword>
<accession>A0A6N8FG98</accession>
<dbReference type="OrthoDB" id="9767863at2"/>
<evidence type="ECO:0000256" key="1">
    <source>
        <dbReference type="SAM" id="Phobius"/>
    </source>
</evidence>
<feature type="domain" description="Acyltransferase 3" evidence="2">
    <location>
        <begin position="8"/>
        <end position="326"/>
    </location>
</feature>
<keyword evidence="1" id="KW-0472">Membrane</keyword>
<dbReference type="EMBL" id="WOCD01000005">
    <property type="protein sequence ID" value="MUH73682.1"/>
    <property type="molecule type" value="Genomic_DNA"/>
</dbReference>
<evidence type="ECO:0000313" key="4">
    <source>
        <dbReference type="Proteomes" id="UP000439994"/>
    </source>
</evidence>
<feature type="transmembrane region" description="Helical" evidence="1">
    <location>
        <begin position="91"/>
        <end position="114"/>
    </location>
</feature>
<keyword evidence="4" id="KW-1185">Reference proteome</keyword>
<dbReference type="Pfam" id="PF01757">
    <property type="entry name" value="Acyl_transf_3"/>
    <property type="match status" value="1"/>
</dbReference>
<dbReference type="GO" id="GO:0016747">
    <property type="term" value="F:acyltransferase activity, transferring groups other than amino-acyl groups"/>
    <property type="evidence" value="ECO:0007669"/>
    <property type="project" value="InterPro"/>
</dbReference>
<proteinExistence type="predicted"/>